<gene>
    <name evidence="1" type="ORF">EJ02DRAFT_483877</name>
</gene>
<sequence>LFHKPECIAWEDGFLAVPYEKVECAREEAFIEAQDGTPQHGCHGEERDASTVAAVVCEDQIGYLGVCADSKNAVLDSGSIAVRDQDPPILVMAIYNGKFERSHVLCISGSGVHGERGRPPPRLLQLHGVHGVAGSIQR</sequence>
<name>A0A6A5SZ88_9PLEO</name>
<accession>A0A6A5SZ88</accession>
<evidence type="ECO:0000313" key="2">
    <source>
        <dbReference type="Proteomes" id="UP000800038"/>
    </source>
</evidence>
<dbReference type="AlphaFoldDB" id="A0A6A5SZ88"/>
<keyword evidence="2" id="KW-1185">Reference proteome</keyword>
<organism evidence="1 2">
    <name type="scientific">Clathrospora elynae</name>
    <dbReference type="NCBI Taxonomy" id="706981"/>
    <lineage>
        <taxon>Eukaryota</taxon>
        <taxon>Fungi</taxon>
        <taxon>Dikarya</taxon>
        <taxon>Ascomycota</taxon>
        <taxon>Pezizomycotina</taxon>
        <taxon>Dothideomycetes</taxon>
        <taxon>Pleosporomycetidae</taxon>
        <taxon>Pleosporales</taxon>
        <taxon>Diademaceae</taxon>
        <taxon>Clathrospora</taxon>
    </lineage>
</organism>
<dbReference type="EMBL" id="ML976021">
    <property type="protein sequence ID" value="KAF1943866.1"/>
    <property type="molecule type" value="Genomic_DNA"/>
</dbReference>
<protein>
    <submittedName>
        <fullName evidence="1">Uncharacterized protein</fullName>
    </submittedName>
</protein>
<evidence type="ECO:0000313" key="1">
    <source>
        <dbReference type="EMBL" id="KAF1943866.1"/>
    </source>
</evidence>
<feature type="non-terminal residue" evidence="1">
    <location>
        <position position="1"/>
    </location>
</feature>
<reference evidence="1" key="1">
    <citation type="journal article" date="2020" name="Stud. Mycol.">
        <title>101 Dothideomycetes genomes: a test case for predicting lifestyles and emergence of pathogens.</title>
        <authorList>
            <person name="Haridas S."/>
            <person name="Albert R."/>
            <person name="Binder M."/>
            <person name="Bloem J."/>
            <person name="Labutti K."/>
            <person name="Salamov A."/>
            <person name="Andreopoulos B."/>
            <person name="Baker S."/>
            <person name="Barry K."/>
            <person name="Bills G."/>
            <person name="Bluhm B."/>
            <person name="Cannon C."/>
            <person name="Castanera R."/>
            <person name="Culley D."/>
            <person name="Daum C."/>
            <person name="Ezra D."/>
            <person name="Gonzalez J."/>
            <person name="Henrissat B."/>
            <person name="Kuo A."/>
            <person name="Liang C."/>
            <person name="Lipzen A."/>
            <person name="Lutzoni F."/>
            <person name="Magnuson J."/>
            <person name="Mondo S."/>
            <person name="Nolan M."/>
            <person name="Ohm R."/>
            <person name="Pangilinan J."/>
            <person name="Park H.-J."/>
            <person name="Ramirez L."/>
            <person name="Alfaro M."/>
            <person name="Sun H."/>
            <person name="Tritt A."/>
            <person name="Yoshinaga Y."/>
            <person name="Zwiers L.-H."/>
            <person name="Turgeon B."/>
            <person name="Goodwin S."/>
            <person name="Spatafora J."/>
            <person name="Crous P."/>
            <person name="Grigoriev I."/>
        </authorList>
    </citation>
    <scope>NUCLEOTIDE SEQUENCE</scope>
    <source>
        <strain evidence="1">CBS 161.51</strain>
    </source>
</reference>
<proteinExistence type="predicted"/>
<dbReference type="Proteomes" id="UP000800038">
    <property type="component" value="Unassembled WGS sequence"/>
</dbReference>